<organism evidence="6 7">
    <name type="scientific">Bosea vestrisii</name>
    <dbReference type="NCBI Taxonomy" id="151416"/>
    <lineage>
        <taxon>Bacteria</taxon>
        <taxon>Pseudomonadati</taxon>
        <taxon>Pseudomonadota</taxon>
        <taxon>Alphaproteobacteria</taxon>
        <taxon>Hyphomicrobiales</taxon>
        <taxon>Boseaceae</taxon>
        <taxon>Bosea</taxon>
    </lineage>
</organism>
<dbReference type="RefSeq" id="WP_377007075.1">
    <property type="nucleotide sequence ID" value="NZ_JBHSLV010000009.1"/>
</dbReference>
<evidence type="ECO:0000256" key="4">
    <source>
        <dbReference type="ARBA" id="ARBA00023163"/>
    </source>
</evidence>
<protein>
    <submittedName>
        <fullName evidence="6">MerR family transcriptional regulator</fullName>
    </submittedName>
</protein>
<evidence type="ECO:0000256" key="1">
    <source>
        <dbReference type="ARBA" id="ARBA00022491"/>
    </source>
</evidence>
<evidence type="ECO:0000313" key="7">
    <source>
        <dbReference type="Proteomes" id="UP001596104"/>
    </source>
</evidence>
<evidence type="ECO:0000256" key="3">
    <source>
        <dbReference type="ARBA" id="ARBA00023125"/>
    </source>
</evidence>
<accession>A0ABW0H6R5</accession>
<dbReference type="InterPro" id="IPR009061">
    <property type="entry name" value="DNA-bd_dom_put_sf"/>
</dbReference>
<evidence type="ECO:0000256" key="2">
    <source>
        <dbReference type="ARBA" id="ARBA00023015"/>
    </source>
</evidence>
<comment type="caution">
    <text evidence="6">The sequence shown here is derived from an EMBL/GenBank/DDBJ whole genome shotgun (WGS) entry which is preliminary data.</text>
</comment>
<dbReference type="Pfam" id="PF13411">
    <property type="entry name" value="MerR_1"/>
    <property type="match status" value="1"/>
</dbReference>
<proteinExistence type="predicted"/>
<reference evidence="7" key="1">
    <citation type="journal article" date="2019" name="Int. J. Syst. Evol. Microbiol.">
        <title>The Global Catalogue of Microorganisms (GCM) 10K type strain sequencing project: providing services to taxonomists for standard genome sequencing and annotation.</title>
        <authorList>
            <consortium name="The Broad Institute Genomics Platform"/>
            <consortium name="The Broad Institute Genome Sequencing Center for Infectious Disease"/>
            <person name="Wu L."/>
            <person name="Ma J."/>
        </authorList>
    </citation>
    <scope>NUCLEOTIDE SEQUENCE [LARGE SCALE GENOMIC DNA]</scope>
    <source>
        <strain evidence="7">CGMCC 1.16326</strain>
    </source>
</reference>
<gene>
    <name evidence="6" type="ORF">ACFPPC_06735</name>
</gene>
<dbReference type="PANTHER" id="PTHR30204:SF69">
    <property type="entry name" value="MERR-FAMILY TRANSCRIPTIONAL REGULATOR"/>
    <property type="match status" value="1"/>
</dbReference>
<dbReference type="InterPro" id="IPR000551">
    <property type="entry name" value="MerR-type_HTH_dom"/>
</dbReference>
<keyword evidence="1" id="KW-0678">Repressor</keyword>
<sequence>MPTTMQGKGETWLEANECAARIGLSKRALRLYEEHGLIRPRRTQKGWRLYGADEIARLHEILALKRLGLSLQRITALLQGKAVDLAGILGIQHDLLADQRKRAEQGLALVRAAQAKLAAGTSLTADELIRLANEANMTETTTDTVAWKRYEQARPRAEIKLDPRRFERCTGFYKHPAGLIMAVTLEDDRFFLQLTGQPKVELFAESDSNFFLKVVPAQLTFAPGEDGGIDTLVLHQGGHDTVATRIDEAEAKRWGNELGERVRNRMPDPRSEATLREVLEQQQRGSIPFALLSEELAELVREQQPIVSAELESKGELQSLGFRRVGEDGVDIYEAQFAGGALQCGIGFGQDGRVHTLWMRPA</sequence>
<keyword evidence="3" id="KW-0238">DNA-binding</keyword>
<dbReference type="EMBL" id="JBHSLV010000009">
    <property type="protein sequence ID" value="MFC5392337.1"/>
    <property type="molecule type" value="Genomic_DNA"/>
</dbReference>
<dbReference type="Proteomes" id="UP001596104">
    <property type="component" value="Unassembled WGS sequence"/>
</dbReference>
<evidence type="ECO:0000313" key="6">
    <source>
        <dbReference type="EMBL" id="MFC5392337.1"/>
    </source>
</evidence>
<keyword evidence="7" id="KW-1185">Reference proteome</keyword>
<dbReference type="InterPro" id="IPR047057">
    <property type="entry name" value="MerR_fam"/>
</dbReference>
<evidence type="ECO:0000259" key="5">
    <source>
        <dbReference type="PROSITE" id="PS50937"/>
    </source>
</evidence>
<dbReference type="CDD" id="cd00592">
    <property type="entry name" value="HTH_MerR-like"/>
    <property type="match status" value="1"/>
</dbReference>
<keyword evidence="4" id="KW-0804">Transcription</keyword>
<dbReference type="Gene3D" id="1.10.1660.10">
    <property type="match status" value="1"/>
</dbReference>
<keyword evidence="2" id="KW-0805">Transcription regulation</keyword>
<name>A0ABW0H6R5_9HYPH</name>
<dbReference type="PROSITE" id="PS50937">
    <property type="entry name" value="HTH_MERR_2"/>
    <property type="match status" value="1"/>
</dbReference>
<dbReference type="SUPFAM" id="SSF46955">
    <property type="entry name" value="Putative DNA-binding domain"/>
    <property type="match status" value="1"/>
</dbReference>
<feature type="domain" description="HTH merR-type" evidence="5">
    <location>
        <begin position="19"/>
        <end position="80"/>
    </location>
</feature>
<dbReference type="SMART" id="SM00422">
    <property type="entry name" value="HTH_MERR"/>
    <property type="match status" value="1"/>
</dbReference>
<dbReference type="PANTHER" id="PTHR30204">
    <property type="entry name" value="REDOX-CYCLING DRUG-SENSING TRANSCRIPTIONAL ACTIVATOR SOXR"/>
    <property type="match status" value="1"/>
</dbReference>
<dbReference type="InterPro" id="IPR021860">
    <property type="entry name" value="Peptidase_S12_Pab87-rel_C"/>
</dbReference>
<dbReference type="Pfam" id="PF11954">
    <property type="entry name" value="DUF3471"/>
    <property type="match status" value="1"/>
</dbReference>